<gene>
    <name evidence="1" type="ORF">HMPREF9623_01370</name>
</gene>
<dbReference type="PANTHER" id="PTHR36932">
    <property type="entry name" value="CAPSULAR POLYSACCHARIDE BIOSYNTHESIS PROTEIN"/>
    <property type="match status" value="1"/>
</dbReference>
<reference evidence="1 2" key="1">
    <citation type="submission" date="2011-10" db="EMBL/GenBank/DDBJ databases">
        <title>The Genome Sequence of Lachnospiraceae bacterium ACC2.</title>
        <authorList>
            <consortium name="The Broad Institute Genome Sequencing Platform"/>
            <person name="Earl A."/>
            <person name="Ward D."/>
            <person name="Feldgarden M."/>
            <person name="Gevers D."/>
            <person name="Sizova M."/>
            <person name="Hazen A."/>
            <person name="Epstein S."/>
            <person name="Young S.K."/>
            <person name="Zeng Q."/>
            <person name="Gargeya S."/>
            <person name="Fitzgerald M."/>
            <person name="Haas B."/>
            <person name="Abouelleil A."/>
            <person name="Alvarado L."/>
            <person name="Arachchi H.M."/>
            <person name="Berlin A."/>
            <person name="Brown A."/>
            <person name="Chapman S.B."/>
            <person name="Chen Z."/>
            <person name="Dunbar C."/>
            <person name="Freedman E."/>
            <person name="Gearin G."/>
            <person name="Goldberg J."/>
            <person name="Griggs A."/>
            <person name="Gujja S."/>
            <person name="Heiman D."/>
            <person name="Howarth C."/>
            <person name="Larson L."/>
            <person name="Lui A."/>
            <person name="MacDonald P.J.P."/>
            <person name="Montmayeur A."/>
            <person name="Murphy C."/>
            <person name="Neiman D."/>
            <person name="Pearson M."/>
            <person name="Priest M."/>
            <person name="Roberts A."/>
            <person name="Saif S."/>
            <person name="Shea T."/>
            <person name="Shenoy N."/>
            <person name="Sisk P."/>
            <person name="Stolte C."/>
            <person name="Sykes S."/>
            <person name="Wortman J."/>
            <person name="Nusbaum C."/>
            <person name="Birren B."/>
        </authorList>
    </citation>
    <scope>NUCLEOTIDE SEQUENCE [LARGE SCALE GENOMIC DNA]</scope>
    <source>
        <strain evidence="1 2">ACC2</strain>
    </source>
</reference>
<dbReference type="PANTHER" id="PTHR36932:SF1">
    <property type="entry name" value="CAPSULAR POLYSACCHARIDE BIOSYNTHESIS PROTEIN"/>
    <property type="match status" value="1"/>
</dbReference>
<dbReference type="InterPro" id="IPR012685">
    <property type="entry name" value="CHP02304_F390_synth-rel"/>
</dbReference>
<dbReference type="InterPro" id="IPR053158">
    <property type="entry name" value="CapK_Type1_Caps_Biosynth"/>
</dbReference>
<dbReference type="RefSeq" id="WP_009533202.1">
    <property type="nucleotide sequence ID" value="NZ_JH590863.1"/>
</dbReference>
<dbReference type="AlphaFoldDB" id="A0AA36Y4R4"/>
<protein>
    <submittedName>
        <fullName evidence="1">Adenylate-forming enzyme</fullName>
    </submittedName>
</protein>
<accession>A0AA36Y4R4</accession>
<evidence type="ECO:0000313" key="2">
    <source>
        <dbReference type="Proteomes" id="UP000018466"/>
    </source>
</evidence>
<sequence length="430" mass="49928">MRERLAVVWYFIRARYLRRFRTRKALRSYQKQRVLRQLAYLKQHSPYFKALSVHSFEDFRKLPLMNKEFMMEHFNALNCVGIDRDEALSLAIDGEKQREFSEKLGVISVGLSSGTSGARGLFLVSDRERALWAGTVLAKFLPKGKLFGHRIAFFLRADNNLYETIDSKLIRFRYFDLLRDMGENLSELADYRPTLLVAPPSVLLGIARAMERGELRINPEKVISVAEVLRAEDAAYLKVQFGLPFIHQAYQCTEGFLGYVCECGNFHLNEELVLIEREYLDAHRFVPIVTDFTRQSQPIVRYRLNDILVEKKGHCPCGNPATLIRYIEGREDDVFYFAGIRRKEVAVFPDFISRCVIYAEGVQNYKVLQDGKAHVTVFLERESSATSAQIRREFARLAEKMKFHCPEIAFAPYVSDFQRKMKRVERKIGD</sequence>
<organism evidence="1 2">
    <name type="scientific">Stomatobaculum longum</name>
    <dbReference type="NCBI Taxonomy" id="796942"/>
    <lineage>
        <taxon>Bacteria</taxon>
        <taxon>Bacillati</taxon>
        <taxon>Bacillota</taxon>
        <taxon>Clostridia</taxon>
        <taxon>Lachnospirales</taxon>
        <taxon>Lachnospiraceae</taxon>
        <taxon>Stomatobaculum</taxon>
    </lineage>
</organism>
<dbReference type="EMBL" id="AGEL01000007">
    <property type="protein sequence ID" value="EHO16671.1"/>
    <property type="molecule type" value="Genomic_DNA"/>
</dbReference>
<dbReference type="Proteomes" id="UP000018466">
    <property type="component" value="Unassembled WGS sequence"/>
</dbReference>
<name>A0AA36Y4R4_9FIRM</name>
<dbReference type="GeneID" id="86941117"/>
<comment type="caution">
    <text evidence="1">The sequence shown here is derived from an EMBL/GenBank/DDBJ whole genome shotgun (WGS) entry which is preliminary data.</text>
</comment>
<dbReference type="Gene3D" id="3.40.50.12780">
    <property type="entry name" value="N-terminal domain of ligase-like"/>
    <property type="match status" value="1"/>
</dbReference>
<keyword evidence="2" id="KW-1185">Reference proteome</keyword>
<dbReference type="SUPFAM" id="SSF56801">
    <property type="entry name" value="Acetyl-CoA synthetase-like"/>
    <property type="match status" value="1"/>
</dbReference>
<proteinExistence type="predicted"/>
<dbReference type="InterPro" id="IPR042099">
    <property type="entry name" value="ANL_N_sf"/>
</dbReference>
<evidence type="ECO:0000313" key="1">
    <source>
        <dbReference type="EMBL" id="EHO16671.1"/>
    </source>
</evidence>
<dbReference type="NCBIfam" id="TIGR02304">
    <property type="entry name" value="aden_form_hyp"/>
    <property type="match status" value="1"/>
</dbReference>